<dbReference type="Proteomes" id="UP000766550">
    <property type="component" value="Unassembled WGS sequence"/>
</dbReference>
<dbReference type="PRINTS" id="PR00335">
    <property type="entry name" value="KUPTAKETRKA"/>
</dbReference>
<feature type="transmembrane region" description="Helical" evidence="13">
    <location>
        <begin position="121"/>
        <end position="144"/>
    </location>
</feature>
<evidence type="ECO:0000256" key="1">
    <source>
        <dbReference type="ARBA" id="ARBA00003660"/>
    </source>
</evidence>
<evidence type="ECO:0000256" key="12">
    <source>
        <dbReference type="ARBA" id="ARBA00023136"/>
    </source>
</evidence>
<evidence type="ECO:0000256" key="6">
    <source>
        <dbReference type="ARBA" id="ARBA00022538"/>
    </source>
</evidence>
<feature type="transmembrane region" description="Helical" evidence="13">
    <location>
        <begin position="339"/>
        <end position="360"/>
    </location>
</feature>
<keyword evidence="10" id="KW-0520">NAD</keyword>
<evidence type="ECO:0000256" key="4">
    <source>
        <dbReference type="ARBA" id="ARBA00022449"/>
    </source>
</evidence>
<dbReference type="Gene3D" id="3.40.50.720">
    <property type="entry name" value="NAD(P)-binding Rossmann-like Domain"/>
    <property type="match status" value="1"/>
</dbReference>
<dbReference type="InterPro" id="IPR006036">
    <property type="entry name" value="K_uptake_TrkA"/>
</dbReference>
<dbReference type="Pfam" id="PF02080">
    <property type="entry name" value="TrkA_C"/>
    <property type="match status" value="1"/>
</dbReference>
<evidence type="ECO:0000256" key="8">
    <source>
        <dbReference type="ARBA" id="ARBA00022958"/>
    </source>
</evidence>
<proteinExistence type="predicted"/>
<comment type="caution">
    <text evidence="16">The sequence shown here is derived from an EMBL/GenBank/DDBJ whole genome shotgun (WGS) entry which is preliminary data.</text>
</comment>
<evidence type="ECO:0000256" key="10">
    <source>
        <dbReference type="ARBA" id="ARBA00023027"/>
    </source>
</evidence>
<dbReference type="GO" id="GO:0015079">
    <property type="term" value="F:potassium ion transmembrane transporter activity"/>
    <property type="evidence" value="ECO:0007669"/>
    <property type="project" value="InterPro"/>
</dbReference>
<evidence type="ECO:0000256" key="5">
    <source>
        <dbReference type="ARBA" id="ARBA00022475"/>
    </source>
</evidence>
<feature type="transmembrane region" description="Helical" evidence="13">
    <location>
        <begin position="234"/>
        <end position="259"/>
    </location>
</feature>
<dbReference type="Pfam" id="PF00999">
    <property type="entry name" value="Na_H_Exchanger"/>
    <property type="match status" value="1"/>
</dbReference>
<comment type="subcellular location">
    <subcellularLocation>
        <location evidence="2">Cell membrane</location>
        <topology evidence="2">Multi-pass membrane protein</topology>
    </subcellularLocation>
</comment>
<evidence type="ECO:0000256" key="2">
    <source>
        <dbReference type="ARBA" id="ARBA00004651"/>
    </source>
</evidence>
<evidence type="ECO:0000313" key="17">
    <source>
        <dbReference type="Proteomes" id="UP000766550"/>
    </source>
</evidence>
<feature type="transmembrane region" description="Helical" evidence="13">
    <location>
        <begin position="397"/>
        <end position="420"/>
    </location>
</feature>
<reference evidence="16 17" key="1">
    <citation type="submission" date="2021-06" db="EMBL/GenBank/DDBJ databases">
        <title>New haloarchaea isolates fom saline soil.</title>
        <authorList>
            <person name="Duran-Viseras A."/>
            <person name="Sanchez-Porro C.S."/>
            <person name="Ventosa A."/>
        </authorList>
    </citation>
    <scope>NUCLEOTIDE SEQUENCE [LARGE SCALE GENOMIC DNA]</scope>
    <source>
        <strain evidence="16 17">JCM 183640</strain>
    </source>
</reference>
<dbReference type="PANTHER" id="PTHR32507:SF0">
    <property type="entry name" value="NA(+)_H(+) ANTIPORTER 2-RELATED"/>
    <property type="match status" value="1"/>
</dbReference>
<feature type="domain" description="RCK N-terminal" evidence="14">
    <location>
        <begin position="428"/>
        <end position="547"/>
    </location>
</feature>
<keyword evidence="9 13" id="KW-1133">Transmembrane helix</keyword>
<name>A0A8J7Y7Y6_9EURY</name>
<keyword evidence="4" id="KW-0050">Antiport</keyword>
<feature type="transmembrane region" description="Helical" evidence="13">
    <location>
        <begin position="304"/>
        <end position="327"/>
    </location>
</feature>
<keyword evidence="12 13" id="KW-0472">Membrane</keyword>
<keyword evidence="3" id="KW-0813">Transport</keyword>
<feature type="transmembrane region" description="Helical" evidence="13">
    <location>
        <begin position="60"/>
        <end position="80"/>
    </location>
</feature>
<dbReference type="EMBL" id="JAHQXF010000002">
    <property type="protein sequence ID" value="MBV0925762.1"/>
    <property type="molecule type" value="Genomic_DNA"/>
</dbReference>
<evidence type="ECO:0000256" key="13">
    <source>
        <dbReference type="SAM" id="Phobius"/>
    </source>
</evidence>
<evidence type="ECO:0000259" key="14">
    <source>
        <dbReference type="PROSITE" id="PS51201"/>
    </source>
</evidence>
<dbReference type="RefSeq" id="WP_162318570.1">
    <property type="nucleotide sequence ID" value="NZ_JAHQXF010000002.1"/>
</dbReference>
<evidence type="ECO:0000256" key="9">
    <source>
        <dbReference type="ARBA" id="ARBA00022989"/>
    </source>
</evidence>
<keyword evidence="7 13" id="KW-0812">Transmembrane</keyword>
<keyword evidence="6" id="KW-0633">Potassium transport</keyword>
<keyword evidence="8" id="KW-0630">Potassium</keyword>
<dbReference type="PROSITE" id="PS51201">
    <property type="entry name" value="RCK_N"/>
    <property type="match status" value="1"/>
</dbReference>
<dbReference type="GO" id="GO:0015297">
    <property type="term" value="F:antiporter activity"/>
    <property type="evidence" value="ECO:0007669"/>
    <property type="project" value="UniProtKB-KW"/>
</dbReference>
<dbReference type="GO" id="GO:1902600">
    <property type="term" value="P:proton transmembrane transport"/>
    <property type="evidence" value="ECO:0007669"/>
    <property type="project" value="InterPro"/>
</dbReference>
<evidence type="ECO:0000256" key="7">
    <source>
        <dbReference type="ARBA" id="ARBA00022692"/>
    </source>
</evidence>
<keyword evidence="17" id="KW-1185">Reference proteome</keyword>
<dbReference type="GO" id="GO:0005886">
    <property type="term" value="C:plasma membrane"/>
    <property type="evidence" value="ECO:0007669"/>
    <property type="project" value="UniProtKB-SubCell"/>
</dbReference>
<sequence length="649" mass="67784">MAGSSGLLIPLVAGIIGLGVLAQVLAARLRVPSIIFYLLVGVVIGQPGLGLITSDTFGPALTAIVGLAVAIIVFEGAYHLRFERIREAPTATFRLVTLGAAIALVGTAVAVKFAFADAAVTWNLAFLIGALLVATGPTVITPILNVVPVRDRVATALETEGIVNDVTAAIIAVVVFETVNPGATSDGLLQAFALRLGTGLLVGLVVAGVLYYLLQYIDLSPGDAPRNSRLLVLAGALVAYAAANTIATEAGVAAAATAGMALGNVDHPYEEDIESFKGDITLLVLSFVFIALAAQLSLDALIDVGLAGIAVVLAVALVIRPALVFASTVGDRFTRAEKWFVSFVGPRGIIPASVATLFAAELNNVAGELRTEAESASGQEAEQLVAQADLLANQAEILLGTVFLVIFVTALFEGGLARYIAEKLDVIPMRVIIVGGGQVGRALAMRLEDRGENVVIIEEDESIVERARNDGFAVEWGDGTDTDVLRSAGTAKAKTVVAATGDDDANLLVSQLASSKFDVERVIARANNPDNVEAFEELGVRTISSAMATAWAIDNQIERPAIAHWMTDVGRTGDVQEVEVLNEELVGKTVREVGPMLPEACLIALVSGEDHREADVPTADYVLQKGDMVTLLGRRESVRDGMALVGNGD</sequence>
<dbReference type="Pfam" id="PF02254">
    <property type="entry name" value="TrkA_N"/>
    <property type="match status" value="1"/>
</dbReference>
<dbReference type="Gene3D" id="1.20.1530.20">
    <property type="match status" value="1"/>
</dbReference>
<evidence type="ECO:0000256" key="3">
    <source>
        <dbReference type="ARBA" id="ARBA00022448"/>
    </source>
</evidence>
<dbReference type="OrthoDB" id="11709at2157"/>
<protein>
    <submittedName>
        <fullName evidence="16">Cation:proton antiporter</fullName>
    </submittedName>
</protein>
<evidence type="ECO:0000313" key="16">
    <source>
        <dbReference type="EMBL" id="MBV0925762.1"/>
    </source>
</evidence>
<dbReference type="AlphaFoldDB" id="A0A8J7Y7Y6"/>
<dbReference type="InterPro" id="IPR036291">
    <property type="entry name" value="NAD(P)-bd_dom_sf"/>
</dbReference>
<dbReference type="InterPro" id="IPR003148">
    <property type="entry name" value="RCK_N"/>
</dbReference>
<feature type="transmembrane region" description="Helical" evidence="13">
    <location>
        <begin position="92"/>
        <end position="115"/>
    </location>
</feature>
<dbReference type="InterPro" id="IPR006037">
    <property type="entry name" value="RCK_C"/>
</dbReference>
<keyword evidence="11" id="KW-0406">Ion transport</keyword>
<keyword evidence="5" id="KW-1003">Cell membrane</keyword>
<comment type="function">
    <text evidence="1">Part of a potassium transport system.</text>
</comment>
<gene>
    <name evidence="16" type="ORF">KTS45_16275</name>
</gene>
<dbReference type="SUPFAM" id="SSF116726">
    <property type="entry name" value="TrkA C-terminal domain-like"/>
    <property type="match status" value="1"/>
</dbReference>
<dbReference type="InterPro" id="IPR006153">
    <property type="entry name" value="Cation/H_exchanger_TM"/>
</dbReference>
<dbReference type="InterPro" id="IPR038770">
    <property type="entry name" value="Na+/solute_symporter_sf"/>
</dbReference>
<evidence type="ECO:0000259" key="15">
    <source>
        <dbReference type="PROSITE" id="PS51202"/>
    </source>
</evidence>
<feature type="domain" description="RCK C-terminal" evidence="15">
    <location>
        <begin position="563"/>
        <end position="647"/>
    </location>
</feature>
<dbReference type="Gene3D" id="3.30.70.1450">
    <property type="entry name" value="Regulator of K+ conductance, C-terminal domain"/>
    <property type="match status" value="1"/>
</dbReference>
<feature type="transmembrane region" description="Helical" evidence="13">
    <location>
        <begin position="6"/>
        <end position="27"/>
    </location>
</feature>
<feature type="transmembrane region" description="Helical" evidence="13">
    <location>
        <begin position="192"/>
        <end position="214"/>
    </location>
</feature>
<dbReference type="SUPFAM" id="SSF51735">
    <property type="entry name" value="NAD(P)-binding Rossmann-fold domains"/>
    <property type="match status" value="1"/>
</dbReference>
<feature type="transmembrane region" description="Helical" evidence="13">
    <location>
        <begin position="34"/>
        <end position="54"/>
    </location>
</feature>
<dbReference type="PANTHER" id="PTHR32507">
    <property type="entry name" value="NA(+)/H(+) ANTIPORTER 1"/>
    <property type="match status" value="1"/>
</dbReference>
<organism evidence="16 17">
    <name type="scientific">Haloarcula limicola</name>
    <dbReference type="NCBI Taxonomy" id="1429915"/>
    <lineage>
        <taxon>Archaea</taxon>
        <taxon>Methanobacteriati</taxon>
        <taxon>Methanobacteriota</taxon>
        <taxon>Stenosarchaea group</taxon>
        <taxon>Halobacteria</taxon>
        <taxon>Halobacteriales</taxon>
        <taxon>Haloarculaceae</taxon>
        <taxon>Haloarcula</taxon>
    </lineage>
</organism>
<dbReference type="PROSITE" id="PS51202">
    <property type="entry name" value="RCK_C"/>
    <property type="match status" value="1"/>
</dbReference>
<evidence type="ECO:0000256" key="11">
    <source>
        <dbReference type="ARBA" id="ARBA00023065"/>
    </source>
</evidence>
<dbReference type="InterPro" id="IPR036721">
    <property type="entry name" value="RCK_C_sf"/>
</dbReference>
<accession>A0A8J7Y7Y6</accession>